<dbReference type="RefSeq" id="WP_264556315.1">
    <property type="nucleotide sequence ID" value="NZ_CP109980.1"/>
</dbReference>
<name>A0ABD5YWF8_9EURY</name>
<dbReference type="EMBL" id="JBHTAX010000004">
    <property type="protein sequence ID" value="MFC7192257.1"/>
    <property type="molecule type" value="Genomic_DNA"/>
</dbReference>
<dbReference type="Proteomes" id="UP001596417">
    <property type="component" value="Unassembled WGS sequence"/>
</dbReference>
<evidence type="ECO:0000256" key="1">
    <source>
        <dbReference type="ARBA" id="ARBA00005564"/>
    </source>
</evidence>
<dbReference type="InterPro" id="IPR011048">
    <property type="entry name" value="Haem_d1_sf"/>
</dbReference>
<reference evidence="3 4" key="1">
    <citation type="journal article" date="2019" name="Int. J. Syst. Evol. Microbiol.">
        <title>The Global Catalogue of Microorganisms (GCM) 10K type strain sequencing project: providing services to taxonomists for standard genome sequencing and annotation.</title>
        <authorList>
            <consortium name="The Broad Institute Genomics Platform"/>
            <consortium name="The Broad Institute Genome Sequencing Center for Infectious Disease"/>
            <person name="Wu L."/>
            <person name="Ma J."/>
        </authorList>
    </citation>
    <scope>NUCLEOTIDE SEQUENCE [LARGE SCALE GENOMIC DNA]</scope>
    <source>
        <strain evidence="3 4">RDMS1</strain>
    </source>
</reference>
<comment type="similarity">
    <text evidence="1">Belongs to the cycloisomerase 2 family.</text>
</comment>
<dbReference type="PANTHER" id="PTHR30344">
    <property type="entry name" value="6-PHOSPHOGLUCONOLACTONASE-RELATED"/>
    <property type="match status" value="1"/>
</dbReference>
<proteinExistence type="inferred from homology"/>
<accession>A0ABD5YWF8</accession>
<comment type="caution">
    <text evidence="3">The sequence shown here is derived from an EMBL/GenBank/DDBJ whole genome shotgun (WGS) entry which is preliminary data.</text>
</comment>
<protein>
    <submittedName>
        <fullName evidence="3">Lactonase family protein</fullName>
    </submittedName>
</protein>
<dbReference type="InterPro" id="IPR015943">
    <property type="entry name" value="WD40/YVTN_repeat-like_dom_sf"/>
</dbReference>
<sequence length="356" mass="38564">MSELRSSLAFVGTYTNNESEGIYGYRLNSEAGEFEALGTTMVGDNPSFLTIHPSGEFLYAVNETDPGNVAACEVDQRTGELSTLNRRPSGASGPCHCSVDATGQFLLVAHYGGGSISMLPIEDDGHLGNPTELIEHDGTHIDSSDPPTPRPHAAIPGPDNRFVYVPDLGLDEVVVYKLDLERGRLSRASAVQMSAGTGPRHLVFHPNNQVGYVINEPDSSLTILDRDTRTGELNFVESLRTTPSTFDGENHSADVHVHPSGRWAYGSNRGHDSIAVFDIKDENGRLEPMGYVSTGGKYPRNIAIDPTGRFLVAENRHTDDLVLFQITDEGHLKATGEKTLVPDPSCMQFLADSSPE</sequence>
<dbReference type="PANTHER" id="PTHR30344:SF1">
    <property type="entry name" value="6-PHOSPHOGLUCONOLACTONASE"/>
    <property type="match status" value="1"/>
</dbReference>
<dbReference type="InterPro" id="IPR050282">
    <property type="entry name" value="Cycloisomerase_2"/>
</dbReference>
<evidence type="ECO:0000313" key="4">
    <source>
        <dbReference type="Proteomes" id="UP001596417"/>
    </source>
</evidence>
<evidence type="ECO:0000313" key="3">
    <source>
        <dbReference type="EMBL" id="MFC7192257.1"/>
    </source>
</evidence>
<dbReference type="GeneID" id="76201926"/>
<dbReference type="Gene3D" id="2.130.10.10">
    <property type="entry name" value="YVTN repeat-like/Quinoprotein amine dehydrogenase"/>
    <property type="match status" value="1"/>
</dbReference>
<dbReference type="Pfam" id="PF10282">
    <property type="entry name" value="Lactonase"/>
    <property type="match status" value="1"/>
</dbReference>
<dbReference type="SUPFAM" id="SSF51004">
    <property type="entry name" value="C-terminal (heme d1) domain of cytochrome cd1-nitrite reductase"/>
    <property type="match status" value="1"/>
</dbReference>
<dbReference type="AlphaFoldDB" id="A0ABD5YWF8"/>
<organism evidence="3 4">
    <name type="scientific">Halocatena marina</name>
    <dbReference type="NCBI Taxonomy" id="2934937"/>
    <lineage>
        <taxon>Archaea</taxon>
        <taxon>Methanobacteriati</taxon>
        <taxon>Methanobacteriota</taxon>
        <taxon>Stenosarchaea group</taxon>
        <taxon>Halobacteria</taxon>
        <taxon>Halobacteriales</taxon>
        <taxon>Natronomonadaceae</taxon>
        <taxon>Halocatena</taxon>
    </lineage>
</organism>
<dbReference type="InterPro" id="IPR019405">
    <property type="entry name" value="Lactonase_7-beta_prop"/>
</dbReference>
<evidence type="ECO:0000256" key="2">
    <source>
        <dbReference type="SAM" id="MobiDB-lite"/>
    </source>
</evidence>
<feature type="region of interest" description="Disordered" evidence="2">
    <location>
        <begin position="136"/>
        <end position="156"/>
    </location>
</feature>
<gene>
    <name evidence="3" type="ORF">ACFQL7_22190</name>
</gene>
<keyword evidence="4" id="KW-1185">Reference proteome</keyword>